<protein>
    <submittedName>
        <fullName evidence="2">Uncharacterized protein</fullName>
    </submittedName>
</protein>
<evidence type="ECO:0000313" key="2">
    <source>
        <dbReference type="EMBL" id="KAJ8652940.1"/>
    </source>
</evidence>
<dbReference type="GO" id="GO:0007039">
    <property type="term" value="P:protein catabolic process in the vacuole"/>
    <property type="evidence" value="ECO:0007669"/>
    <property type="project" value="TreeGrafter"/>
</dbReference>
<sequence length="353" mass="40530">MKASIHVDYLSHDWSPTDVIRAHIQTRKQIRSTLDKLRSDPSNRAVRLEHQRLVRFQNALWRQMSRTCTCRLGRDNALIDPSTVNWQKESDITWLYGPLYTPENEPQQQTFPCPTSSSSTSTSTPNYHPPHGLKPALKKQNTAIYLRRGADDRIPSFSSISSTSSSLFQSSLPPTPPSASQSTSVRFSPESTKVQYFEPESPVQESLEYEHGDGMVPSGWNPYWPIYDEQEDCRSRYYYYYADSNYYYDEQEDDDALWESMVSVVGHVKSFFSSWLPPRLWKSSSSPSRTTRQNASLDLMVTLMSVTKSVASLVATWLMYQGMLRLVRRPSSIRQAPTKRENTITWQTFASSS</sequence>
<dbReference type="GeneID" id="83218803"/>
<dbReference type="GO" id="GO:0005773">
    <property type="term" value="C:vacuole"/>
    <property type="evidence" value="ECO:0007669"/>
    <property type="project" value="GOC"/>
</dbReference>
<gene>
    <name evidence="2" type="ORF">O0I10_011402</name>
</gene>
<comment type="caution">
    <text evidence="2">The sequence shown here is derived from an EMBL/GenBank/DDBJ whole genome shotgun (WGS) entry which is preliminary data.</text>
</comment>
<dbReference type="RefSeq" id="XP_058337854.1">
    <property type="nucleotide sequence ID" value="XM_058491370.1"/>
</dbReference>
<dbReference type="EMBL" id="JARTCD010000089">
    <property type="protein sequence ID" value="KAJ8652940.1"/>
    <property type="molecule type" value="Genomic_DNA"/>
</dbReference>
<dbReference type="GO" id="GO:0042149">
    <property type="term" value="P:cellular response to glucose starvation"/>
    <property type="evidence" value="ECO:0007669"/>
    <property type="project" value="TreeGrafter"/>
</dbReference>
<proteinExistence type="predicted"/>
<dbReference type="PANTHER" id="PTHR28051">
    <property type="entry name" value="PROTEIN MTL1-RELATED"/>
    <property type="match status" value="1"/>
</dbReference>
<organism evidence="2 3">
    <name type="scientific">Lichtheimia ornata</name>
    <dbReference type="NCBI Taxonomy" id="688661"/>
    <lineage>
        <taxon>Eukaryota</taxon>
        <taxon>Fungi</taxon>
        <taxon>Fungi incertae sedis</taxon>
        <taxon>Mucoromycota</taxon>
        <taxon>Mucoromycotina</taxon>
        <taxon>Mucoromycetes</taxon>
        <taxon>Mucorales</taxon>
        <taxon>Lichtheimiaceae</taxon>
        <taxon>Lichtheimia</taxon>
    </lineage>
</organism>
<keyword evidence="3" id="KW-1185">Reference proteome</keyword>
<dbReference type="AlphaFoldDB" id="A0AAD7XSP2"/>
<accession>A0AAD7XSP2</accession>
<evidence type="ECO:0000313" key="3">
    <source>
        <dbReference type="Proteomes" id="UP001234581"/>
    </source>
</evidence>
<dbReference type="PANTHER" id="PTHR28051:SF1">
    <property type="entry name" value="PROTEIN MTL1-RELATED"/>
    <property type="match status" value="1"/>
</dbReference>
<evidence type="ECO:0000256" key="1">
    <source>
        <dbReference type="SAM" id="MobiDB-lite"/>
    </source>
</evidence>
<feature type="compositionally biased region" description="Low complexity" evidence="1">
    <location>
        <begin position="115"/>
        <end position="124"/>
    </location>
</feature>
<feature type="compositionally biased region" description="Polar residues" evidence="1">
    <location>
        <begin position="105"/>
        <end position="114"/>
    </location>
</feature>
<dbReference type="InterPro" id="IPR052292">
    <property type="entry name" value="Glucose_repression_reg"/>
</dbReference>
<dbReference type="Proteomes" id="UP001234581">
    <property type="component" value="Unassembled WGS sequence"/>
</dbReference>
<reference evidence="2 3" key="1">
    <citation type="submission" date="2023-03" db="EMBL/GenBank/DDBJ databases">
        <title>Genome sequence of Lichtheimia ornata CBS 291.66.</title>
        <authorList>
            <person name="Mohabir J.T."/>
            <person name="Shea T.P."/>
            <person name="Kurbessoian T."/>
            <person name="Berby B."/>
            <person name="Fontaine J."/>
            <person name="Livny J."/>
            <person name="Gnirke A."/>
            <person name="Stajich J.E."/>
            <person name="Cuomo C.A."/>
        </authorList>
    </citation>
    <scope>NUCLEOTIDE SEQUENCE [LARGE SCALE GENOMIC DNA]</scope>
    <source>
        <strain evidence="2">CBS 291.66</strain>
    </source>
</reference>
<name>A0AAD7XSP2_9FUNG</name>
<feature type="region of interest" description="Disordered" evidence="1">
    <location>
        <begin position="105"/>
        <end position="135"/>
    </location>
</feature>